<dbReference type="EMBL" id="AP006840">
    <property type="protein sequence ID" value="BAD40474.1"/>
    <property type="molecule type" value="Genomic_DNA"/>
</dbReference>
<gene>
    <name evidence="2" type="ordered locus">STH1489</name>
</gene>
<sequence>MSARGPGIPMWVAGVLRASGGRLPADLLRGGMGMAGGVPGVDRRSAPFWRGLLVGAGAVAAALAMGLGYLATAGVTVTVTGDLLVARMGEEVEAAVRRELSGVLRQAQAEWPQRVQEAARSQIAAVRVEVAGLSLELPEAARTQVERAAAEAAQAAVESVAGNLPVDELAERIGARAAALARERLPQVLAEQRIVVEAAPWLRVPVRLQVR</sequence>
<keyword evidence="1" id="KW-0472">Membrane</keyword>
<keyword evidence="1" id="KW-0812">Transmembrane</keyword>
<dbReference type="HOGENOM" id="CLU_1304355_0_0_9"/>
<dbReference type="AlphaFoldDB" id="Q67PB9"/>
<protein>
    <submittedName>
        <fullName evidence="2">Uncharacterized protein</fullName>
    </submittedName>
</protein>
<dbReference type="KEGG" id="sth:STH1489"/>
<keyword evidence="1" id="KW-1133">Transmembrane helix</keyword>
<dbReference type="STRING" id="292459.STH1489"/>
<organism evidence="2 3">
    <name type="scientific">Symbiobacterium thermophilum (strain DSM 24528 / JCM 14929 / IAM 14863 / T)</name>
    <dbReference type="NCBI Taxonomy" id="292459"/>
    <lineage>
        <taxon>Bacteria</taxon>
        <taxon>Bacillati</taxon>
        <taxon>Bacillota</taxon>
        <taxon>Clostridia</taxon>
        <taxon>Eubacteriales</taxon>
        <taxon>Symbiobacteriaceae</taxon>
        <taxon>Symbiobacterium</taxon>
    </lineage>
</organism>
<name>Q67PB9_SYMTH</name>
<keyword evidence="3" id="KW-1185">Reference proteome</keyword>
<accession>Q67PB9</accession>
<evidence type="ECO:0000313" key="2">
    <source>
        <dbReference type="EMBL" id="BAD40474.1"/>
    </source>
</evidence>
<proteinExistence type="predicted"/>
<evidence type="ECO:0000256" key="1">
    <source>
        <dbReference type="SAM" id="Phobius"/>
    </source>
</evidence>
<dbReference type="Proteomes" id="UP000000417">
    <property type="component" value="Chromosome"/>
</dbReference>
<feature type="transmembrane region" description="Helical" evidence="1">
    <location>
        <begin position="52"/>
        <end position="71"/>
    </location>
</feature>
<reference evidence="2 3" key="1">
    <citation type="journal article" date="2004" name="Nucleic Acids Res.">
        <title>Genome sequence of Symbiobacterium thermophilum, an uncultivable bacterium that depends on microbial commensalism.</title>
        <authorList>
            <person name="Ueda K."/>
            <person name="Yamashita A."/>
            <person name="Ishikawa J."/>
            <person name="Shimada M."/>
            <person name="Watsuji T."/>
            <person name="Morimura K."/>
            <person name="Ikeda H."/>
            <person name="Hattori M."/>
            <person name="Beppu T."/>
        </authorList>
    </citation>
    <scope>NUCLEOTIDE SEQUENCE [LARGE SCALE GENOMIC DNA]</scope>
    <source>
        <strain evidence="3">T / IAM 14863</strain>
    </source>
</reference>
<evidence type="ECO:0000313" key="3">
    <source>
        <dbReference type="Proteomes" id="UP000000417"/>
    </source>
</evidence>